<evidence type="ECO:0000256" key="1">
    <source>
        <dbReference type="ARBA" id="ARBA00022475"/>
    </source>
</evidence>
<comment type="caution">
    <text evidence="9">The sequence shown here is derived from an EMBL/GenBank/DDBJ whole genome shotgun (WGS) entry which is preliminary data.</text>
</comment>
<dbReference type="GO" id="GO:0005886">
    <property type="term" value="C:plasma membrane"/>
    <property type="evidence" value="ECO:0007669"/>
    <property type="project" value="UniProtKB-SubCell"/>
</dbReference>
<feature type="compositionally biased region" description="Basic and acidic residues" evidence="8">
    <location>
        <begin position="224"/>
        <end position="233"/>
    </location>
</feature>
<feature type="compositionally biased region" description="Low complexity" evidence="8">
    <location>
        <begin position="41"/>
        <end position="66"/>
    </location>
</feature>
<dbReference type="EC" id="4.2.2.29" evidence="7"/>
<comment type="subcellular location">
    <subcellularLocation>
        <location evidence="7">Cell membrane</location>
        <topology evidence="7">Single-pass membrane protein</topology>
    </subcellularLocation>
</comment>
<dbReference type="PANTHER" id="PTHR30518:SF2">
    <property type="entry name" value="ENDOLYTIC MUREIN TRANSGLYCOSYLASE"/>
    <property type="match status" value="1"/>
</dbReference>
<feature type="compositionally biased region" description="Low complexity" evidence="8">
    <location>
        <begin position="173"/>
        <end position="196"/>
    </location>
</feature>
<evidence type="ECO:0000256" key="2">
    <source>
        <dbReference type="ARBA" id="ARBA00022692"/>
    </source>
</evidence>
<feature type="compositionally biased region" description="Pro residues" evidence="8">
    <location>
        <begin position="197"/>
        <end position="212"/>
    </location>
</feature>
<dbReference type="InterPro" id="IPR003770">
    <property type="entry name" value="MLTG-like"/>
</dbReference>
<feature type="region of interest" description="Disordered" evidence="8">
    <location>
        <begin position="1"/>
        <end position="273"/>
    </location>
</feature>
<protein>
    <recommendedName>
        <fullName evidence="7">Endolytic murein transglycosylase</fullName>
        <ecNumber evidence="7">4.2.2.29</ecNumber>
    </recommendedName>
    <alternativeName>
        <fullName evidence="7">Peptidoglycan lytic transglycosylase</fullName>
    </alternativeName>
    <alternativeName>
        <fullName evidence="7">Peptidoglycan polymerization terminase</fullName>
    </alternativeName>
</protein>
<keyword evidence="1 7" id="KW-1003">Cell membrane</keyword>
<feature type="compositionally biased region" description="Polar residues" evidence="8">
    <location>
        <begin position="162"/>
        <end position="172"/>
    </location>
</feature>
<feature type="compositionally biased region" description="Low complexity" evidence="8">
    <location>
        <begin position="134"/>
        <end position="155"/>
    </location>
</feature>
<evidence type="ECO:0000256" key="6">
    <source>
        <dbReference type="ARBA" id="ARBA00023316"/>
    </source>
</evidence>
<name>A0A8T4ITQ1_9ACTN</name>
<reference evidence="9" key="1">
    <citation type="submission" date="2021-04" db="EMBL/GenBank/DDBJ databases">
        <title>Sequencing of actinobacteria type strains.</title>
        <authorList>
            <person name="Nguyen G.-S."/>
            <person name="Wentzel A."/>
        </authorList>
    </citation>
    <scope>NUCLEOTIDE SEQUENCE</scope>
    <source>
        <strain evidence="9">DSM 42095</strain>
    </source>
</reference>
<organism evidence="9 10">
    <name type="scientific">Streptomyces daliensis</name>
    <dbReference type="NCBI Taxonomy" id="299421"/>
    <lineage>
        <taxon>Bacteria</taxon>
        <taxon>Bacillati</taxon>
        <taxon>Actinomycetota</taxon>
        <taxon>Actinomycetes</taxon>
        <taxon>Kitasatosporales</taxon>
        <taxon>Streptomycetaceae</taxon>
        <taxon>Streptomyces</taxon>
    </lineage>
</organism>
<evidence type="ECO:0000256" key="3">
    <source>
        <dbReference type="ARBA" id="ARBA00022989"/>
    </source>
</evidence>
<feature type="compositionally biased region" description="Basic residues" evidence="8">
    <location>
        <begin position="264"/>
        <end position="273"/>
    </location>
</feature>
<evidence type="ECO:0000256" key="5">
    <source>
        <dbReference type="ARBA" id="ARBA00023239"/>
    </source>
</evidence>
<dbReference type="EMBL" id="JAGSMN010000361">
    <property type="protein sequence ID" value="MBR7674622.1"/>
    <property type="molecule type" value="Genomic_DNA"/>
</dbReference>
<feature type="compositionally biased region" description="Basic and acidic residues" evidence="8">
    <location>
        <begin position="248"/>
        <end position="262"/>
    </location>
</feature>
<dbReference type="Pfam" id="PF02618">
    <property type="entry name" value="YceG"/>
    <property type="match status" value="1"/>
</dbReference>
<keyword evidence="2 7" id="KW-0812">Transmembrane</keyword>
<dbReference type="GO" id="GO:0009252">
    <property type="term" value="P:peptidoglycan biosynthetic process"/>
    <property type="evidence" value="ECO:0007669"/>
    <property type="project" value="UniProtKB-UniRule"/>
</dbReference>
<feature type="transmembrane region" description="Helical" evidence="7">
    <location>
        <begin position="277"/>
        <end position="299"/>
    </location>
</feature>
<sequence length="620" mass="67295">MTEYGRGQGPQPWHPEDPLYGDQGWSGGQSASGTYQDGWEQYDGQQQAPQQQTYYPQQAAQPQHAGYGDGNWDGTQGGGTQGGGTQGGGVVYDPAYGAGATDPYGIPPVGHYGPDGQPVHYGAEGGYPPPQPQHPQQAQQYPQDPYQQDPRYAQQGPHYGQQYAQDPYQQESPYPQDPGYPQQYQEPPHQAPHQAPHQPPHQRPHPEQPPGADPETGWDPGPDQGEHAFFTDREDAEYGEDADWDDADGGRPGREGRKDGRSGRGSKRRGETKRRSGCACLVVSVVLVGGVGAVGWFGWDFYQTHFAPSPDYVGKGGGEIQVDIPDGASLTDMGTALHSAGVIKSSGAFVEAASENSKAQSIQPGSYTLRKRMAASSAIDMMLDPASQNGLIVSEGLRATKIYSLVDAKLDLKDGTTAKAAKTADLGLPKWAKGQPEGFLFPSKYSVGKNTAPEDVLRQMVKRAKAEYTKVGLEDAAKKSGQTPEEIITVASLVQAEAQEDHEFGKVSRVIYNRLDKYMALGFDSTINYAKGRSSLDVSVQDTKFDSPYNTYMHKGLPPGPIDNPGHQAIEAALKPTKGDWLYFVTVKPGDTRFTDNSAEHDKNVRDFNIEQRKKRENGG</sequence>
<evidence type="ECO:0000256" key="8">
    <source>
        <dbReference type="SAM" id="MobiDB-lite"/>
    </source>
</evidence>
<accession>A0A8T4ITQ1</accession>
<feature type="site" description="Important for catalytic activity" evidence="7">
    <location>
        <position position="497"/>
    </location>
</feature>
<gene>
    <name evidence="7 9" type="primary">mltG</name>
    <name evidence="9" type="ORF">KDA82_16665</name>
</gene>
<keyword evidence="5 7" id="KW-0456">Lyase</keyword>
<proteinExistence type="inferred from homology"/>
<feature type="compositionally biased region" description="Acidic residues" evidence="8">
    <location>
        <begin position="234"/>
        <end position="247"/>
    </location>
</feature>
<dbReference type="GO" id="GO:0071555">
    <property type="term" value="P:cell wall organization"/>
    <property type="evidence" value="ECO:0007669"/>
    <property type="project" value="UniProtKB-KW"/>
</dbReference>
<evidence type="ECO:0000313" key="9">
    <source>
        <dbReference type="EMBL" id="MBR7674622.1"/>
    </source>
</evidence>
<keyword evidence="6 7" id="KW-0961">Cell wall biogenesis/degradation</keyword>
<dbReference type="CDD" id="cd08010">
    <property type="entry name" value="MltG_like"/>
    <property type="match status" value="1"/>
</dbReference>
<dbReference type="HAMAP" id="MF_02065">
    <property type="entry name" value="MltG"/>
    <property type="match status" value="1"/>
</dbReference>
<feature type="region of interest" description="Disordered" evidence="8">
    <location>
        <begin position="593"/>
        <end position="620"/>
    </location>
</feature>
<comment type="function">
    <text evidence="7">Functions as a peptidoglycan terminase that cleaves nascent peptidoglycan strands endolytically to terminate their elongation.</text>
</comment>
<dbReference type="AlphaFoldDB" id="A0A8T4ITQ1"/>
<evidence type="ECO:0000256" key="7">
    <source>
        <dbReference type="HAMAP-Rule" id="MF_02065"/>
    </source>
</evidence>
<dbReference type="NCBIfam" id="TIGR00247">
    <property type="entry name" value="endolytic transglycosylase MltG"/>
    <property type="match status" value="1"/>
</dbReference>
<comment type="catalytic activity">
    <reaction evidence="7">
        <text>a peptidoglycan chain = a peptidoglycan chain with N-acetyl-1,6-anhydromuramyl-[peptide] at the reducing end + a peptidoglycan chain with N-acetylglucosamine at the non-reducing end.</text>
        <dbReference type="EC" id="4.2.2.29"/>
    </reaction>
</comment>
<dbReference type="Proteomes" id="UP000675554">
    <property type="component" value="Unassembled WGS sequence"/>
</dbReference>
<keyword evidence="10" id="KW-1185">Reference proteome</keyword>
<keyword evidence="4 7" id="KW-0472">Membrane</keyword>
<keyword evidence="3 7" id="KW-1133">Transmembrane helix</keyword>
<dbReference type="PANTHER" id="PTHR30518">
    <property type="entry name" value="ENDOLYTIC MUREIN TRANSGLYCOSYLASE"/>
    <property type="match status" value="1"/>
</dbReference>
<dbReference type="Gene3D" id="3.30.1490.480">
    <property type="entry name" value="Endolytic murein transglycosylase"/>
    <property type="match status" value="1"/>
</dbReference>
<evidence type="ECO:0000256" key="4">
    <source>
        <dbReference type="ARBA" id="ARBA00023136"/>
    </source>
</evidence>
<comment type="similarity">
    <text evidence="7">Belongs to the transglycosylase MltG family.</text>
</comment>
<dbReference type="GO" id="GO:0008932">
    <property type="term" value="F:lytic endotransglycosylase activity"/>
    <property type="evidence" value="ECO:0007669"/>
    <property type="project" value="UniProtKB-UniRule"/>
</dbReference>
<evidence type="ECO:0000313" key="10">
    <source>
        <dbReference type="Proteomes" id="UP000675554"/>
    </source>
</evidence>
<feature type="compositionally biased region" description="Gly residues" evidence="8">
    <location>
        <begin position="67"/>
        <end position="90"/>
    </location>
</feature>